<proteinExistence type="predicted"/>
<evidence type="ECO:0000256" key="1">
    <source>
        <dbReference type="SAM" id="Phobius"/>
    </source>
</evidence>
<evidence type="ECO:0008006" key="4">
    <source>
        <dbReference type="Google" id="ProtNLM"/>
    </source>
</evidence>
<gene>
    <name evidence="2" type="ORF">GCM10022392_27390</name>
</gene>
<dbReference type="Proteomes" id="UP001500841">
    <property type="component" value="Unassembled WGS sequence"/>
</dbReference>
<keyword evidence="3" id="KW-1185">Reference proteome</keyword>
<protein>
    <recommendedName>
        <fullName evidence="4">Superfamily III holin-X</fullName>
    </recommendedName>
</protein>
<evidence type="ECO:0000313" key="3">
    <source>
        <dbReference type="Proteomes" id="UP001500841"/>
    </source>
</evidence>
<keyword evidence="1" id="KW-1133">Transmembrane helix</keyword>
<comment type="caution">
    <text evidence="2">The sequence shown here is derived from an EMBL/GenBank/DDBJ whole genome shotgun (WGS) entry which is preliminary data.</text>
</comment>
<accession>A0ABP7X0W6</accession>
<keyword evidence="1" id="KW-0812">Transmembrane</keyword>
<sequence>MEEAKKETPPLFDQLKDYAEIKLKLTKYKAIDSGSAIFASIIGDMFVAISIMLVFVFASFTLAFYLAEVFQSDWKGFGCTALLYLLITIIIKFNKAGFEKPIASAFVMKFFKNKQEDDRPAN</sequence>
<dbReference type="RefSeq" id="WP_345105570.1">
    <property type="nucleotide sequence ID" value="NZ_BAABCV010000009.1"/>
</dbReference>
<reference evidence="3" key="1">
    <citation type="journal article" date="2019" name="Int. J. Syst. Evol. Microbiol.">
        <title>The Global Catalogue of Microorganisms (GCM) 10K type strain sequencing project: providing services to taxonomists for standard genome sequencing and annotation.</title>
        <authorList>
            <consortium name="The Broad Institute Genomics Platform"/>
            <consortium name="The Broad Institute Genome Sequencing Center for Infectious Disease"/>
            <person name="Wu L."/>
            <person name="Ma J."/>
        </authorList>
    </citation>
    <scope>NUCLEOTIDE SEQUENCE [LARGE SCALE GENOMIC DNA]</scope>
    <source>
        <strain evidence="3">JCM 17085</strain>
    </source>
</reference>
<feature type="transmembrane region" description="Helical" evidence="1">
    <location>
        <begin position="36"/>
        <end position="62"/>
    </location>
</feature>
<evidence type="ECO:0000313" key="2">
    <source>
        <dbReference type="EMBL" id="GAA4101217.1"/>
    </source>
</evidence>
<keyword evidence="1" id="KW-0472">Membrane</keyword>
<dbReference type="EMBL" id="BAABCV010000009">
    <property type="protein sequence ID" value="GAA4101217.1"/>
    <property type="molecule type" value="Genomic_DNA"/>
</dbReference>
<name>A0ABP7X0W6_9SPHI</name>
<feature type="transmembrane region" description="Helical" evidence="1">
    <location>
        <begin position="74"/>
        <end position="91"/>
    </location>
</feature>
<organism evidence="2 3">
    <name type="scientific">Mucilaginibacter panaciglaebae</name>
    <dbReference type="NCBI Taxonomy" id="502331"/>
    <lineage>
        <taxon>Bacteria</taxon>
        <taxon>Pseudomonadati</taxon>
        <taxon>Bacteroidota</taxon>
        <taxon>Sphingobacteriia</taxon>
        <taxon>Sphingobacteriales</taxon>
        <taxon>Sphingobacteriaceae</taxon>
        <taxon>Mucilaginibacter</taxon>
    </lineage>
</organism>